<protein>
    <submittedName>
        <fullName evidence="8">YitT family protein</fullName>
    </submittedName>
</protein>
<dbReference type="InterPro" id="IPR003740">
    <property type="entry name" value="YitT"/>
</dbReference>
<accession>A0ABZ2RSN2</accession>
<keyword evidence="9" id="KW-1185">Reference proteome</keyword>
<name>A0ABZ2RSN2_9BACT</name>
<feature type="transmembrane region" description="Helical" evidence="6">
    <location>
        <begin position="132"/>
        <end position="150"/>
    </location>
</feature>
<dbReference type="PANTHER" id="PTHR33545:SF5">
    <property type="entry name" value="UPF0750 MEMBRANE PROTEIN YITT"/>
    <property type="match status" value="1"/>
</dbReference>
<dbReference type="Pfam" id="PF10035">
    <property type="entry name" value="DUF2179"/>
    <property type="match status" value="1"/>
</dbReference>
<evidence type="ECO:0000313" key="9">
    <source>
        <dbReference type="Proteomes" id="UP001477443"/>
    </source>
</evidence>
<evidence type="ECO:0000256" key="6">
    <source>
        <dbReference type="SAM" id="Phobius"/>
    </source>
</evidence>
<evidence type="ECO:0000256" key="3">
    <source>
        <dbReference type="ARBA" id="ARBA00022692"/>
    </source>
</evidence>
<evidence type="ECO:0000259" key="7">
    <source>
        <dbReference type="Pfam" id="PF10035"/>
    </source>
</evidence>
<reference evidence="8" key="1">
    <citation type="submission" date="2024-03" db="EMBL/GenBank/DDBJ databases">
        <title>Complete genome sequence of Mycoplasma felifaucium Z921 isolated from the trachea of a cheetah.</title>
        <authorList>
            <person name="Spergser J."/>
        </authorList>
    </citation>
    <scope>NUCLEOTIDE SEQUENCE [LARGE SCALE GENOMIC DNA]</scope>
    <source>
        <strain evidence="8">Z921</strain>
    </source>
</reference>
<evidence type="ECO:0000256" key="4">
    <source>
        <dbReference type="ARBA" id="ARBA00022989"/>
    </source>
</evidence>
<organism evidence="8 9">
    <name type="scientific">Mycoplasmopsis felifaucium</name>
    <dbReference type="NCBI Taxonomy" id="35768"/>
    <lineage>
        <taxon>Bacteria</taxon>
        <taxon>Bacillati</taxon>
        <taxon>Mycoplasmatota</taxon>
        <taxon>Mycoplasmoidales</taxon>
        <taxon>Metamycoplasmataceae</taxon>
        <taxon>Mycoplasmopsis</taxon>
    </lineage>
</organism>
<evidence type="ECO:0000256" key="5">
    <source>
        <dbReference type="ARBA" id="ARBA00023136"/>
    </source>
</evidence>
<dbReference type="PANTHER" id="PTHR33545">
    <property type="entry name" value="UPF0750 MEMBRANE PROTEIN YITT-RELATED"/>
    <property type="match status" value="1"/>
</dbReference>
<dbReference type="Proteomes" id="UP001477443">
    <property type="component" value="Chromosome"/>
</dbReference>
<feature type="transmembrane region" description="Helical" evidence="6">
    <location>
        <begin position="219"/>
        <end position="241"/>
    </location>
</feature>
<feature type="transmembrane region" description="Helical" evidence="6">
    <location>
        <begin position="157"/>
        <end position="177"/>
    </location>
</feature>
<feature type="transmembrane region" description="Helical" evidence="6">
    <location>
        <begin position="344"/>
        <end position="361"/>
    </location>
</feature>
<proteinExistence type="predicted"/>
<evidence type="ECO:0000256" key="1">
    <source>
        <dbReference type="ARBA" id="ARBA00004651"/>
    </source>
</evidence>
<evidence type="ECO:0000313" key="8">
    <source>
        <dbReference type="EMBL" id="WXL29232.1"/>
    </source>
</evidence>
<dbReference type="Pfam" id="PF02588">
    <property type="entry name" value="YitT_membrane"/>
    <property type="match status" value="1"/>
</dbReference>
<evidence type="ECO:0000256" key="2">
    <source>
        <dbReference type="ARBA" id="ARBA00022475"/>
    </source>
</evidence>
<keyword evidence="3 6" id="KW-0812">Transmembrane</keyword>
<feature type="domain" description="DUF2179" evidence="7">
    <location>
        <begin position="390"/>
        <end position="444"/>
    </location>
</feature>
<keyword evidence="2" id="KW-1003">Cell membrane</keyword>
<dbReference type="InterPro" id="IPR051461">
    <property type="entry name" value="UPF0750_membrane"/>
</dbReference>
<dbReference type="RefSeq" id="WP_338822857.1">
    <property type="nucleotide sequence ID" value="NZ_CP148067.1"/>
</dbReference>
<gene>
    <name evidence="8" type="ORF">WG617_01095</name>
</gene>
<keyword evidence="4 6" id="KW-1133">Transmembrane helix</keyword>
<feature type="transmembrane region" description="Helical" evidence="6">
    <location>
        <begin position="75"/>
        <end position="100"/>
    </location>
</feature>
<comment type="subcellular location">
    <subcellularLocation>
        <location evidence="1">Cell membrane</location>
        <topology evidence="1">Multi-pass membrane protein</topology>
    </subcellularLocation>
</comment>
<feature type="transmembrane region" description="Helical" evidence="6">
    <location>
        <begin position="262"/>
        <end position="285"/>
    </location>
</feature>
<dbReference type="EMBL" id="CP148067">
    <property type="protein sequence ID" value="WXL29232.1"/>
    <property type="molecule type" value="Genomic_DNA"/>
</dbReference>
<dbReference type="InterPro" id="IPR019264">
    <property type="entry name" value="DUF2179"/>
</dbReference>
<sequence length="453" mass="50788">MKNGETQTNTNLPVNKKLEHRKSELEKMHAKNMHCLEKEAKCHNVKNVQNLKLGRFTYDNDEDNKSKKDVRNRTILLYVKRLFFIFIAAIIFNFGVVAFLNRGDTIPSGLSGFPMLAVLISKNKGYPQVENYFALMFLAVNVPLFLTFGLKEKKSFVLLTLAFMLFQIVVNLFFTLIPEVKKFIANNINIAPGWHKQIHIFDKNGVKIGEYENSISWPLLVNGFLGSLCAAAAIAIAWKNAGSTGGTDIVAYYYSTKKQKSVASVIFVINMAATCLFLVIFAFAAPHKKSFDLGLLSEALINKTETNTSDLGILNIQLNVNVDALPASFYNSVAPRTIIGLREVSSFLYIVINNIVLNIIYPKYKKVSLEISCKNPDNVIKYFKDVKYWHGYTILKAKSGFTGADIYVISTTLLLLETKSIISDLKSIDPSIWIAIKPVDGILGSFNTKYVEV</sequence>
<keyword evidence="5 6" id="KW-0472">Membrane</keyword>